<dbReference type="PANTHER" id="PTHR41913:SF1">
    <property type="entry name" value="DUF1684 DOMAIN-CONTAINING PROTEIN"/>
    <property type="match status" value="1"/>
</dbReference>
<dbReference type="PANTHER" id="PTHR41913">
    <property type="entry name" value="DUF1684 DOMAIN-CONTAINING PROTEIN"/>
    <property type="match status" value="1"/>
</dbReference>
<reference evidence="1 2" key="1">
    <citation type="submission" date="2019-10" db="EMBL/GenBank/DDBJ databases">
        <title>Bifidobacterium from non-human primates.</title>
        <authorList>
            <person name="Modesto M."/>
        </authorList>
    </citation>
    <scope>NUCLEOTIDE SEQUENCE [LARGE SCALE GENOMIC DNA]</scope>
    <source>
        <strain evidence="1 2">TREC</strain>
    </source>
</reference>
<dbReference type="RefSeq" id="WP_152350466.1">
    <property type="nucleotide sequence ID" value="NZ_WBSN01000009.1"/>
</dbReference>
<dbReference type="EMBL" id="WHZY01000003">
    <property type="protein sequence ID" value="NEG77905.1"/>
    <property type="molecule type" value="Genomic_DNA"/>
</dbReference>
<sequence>MTATATAPAVPAVSTVDPSVSAANVSDEEFAKAWHEWHARRDRILAGPREMLALVSLDWLEDGVDTRLDTFPGTFRLDGDTFTYTPEPGKVIRVHGINIVGPRSYTVPGQEDANVARLNYGDKQAEVIKRLGGQRQYAVRVRDPKSPLIVNFRGTPYFEPNRAWVVPASYKPYDRLREETVDASLDFLKHIEQAVGELTVAIGGQNYTLQVFQGHDDGHGTVLFRDGTSGRETYGGARVLGLNIKDPAAITEVDFNRVTNLPCAYSPYCTCPLAPLGNTLPVRVTAGEKLPYEHR</sequence>
<evidence type="ECO:0000313" key="2">
    <source>
        <dbReference type="Proteomes" id="UP000469763"/>
    </source>
</evidence>
<proteinExistence type="predicted"/>
<comment type="caution">
    <text evidence="1">The sequence shown here is derived from an EMBL/GenBank/DDBJ whole genome shotgun (WGS) entry which is preliminary data.</text>
</comment>
<dbReference type="Proteomes" id="UP000469763">
    <property type="component" value="Unassembled WGS sequence"/>
</dbReference>
<gene>
    <name evidence="1" type="ORF">GFD22_02725</name>
</gene>
<keyword evidence="2" id="KW-1185">Reference proteome</keyword>
<organism evidence="1 2">
    <name type="scientific">Bifidobacterium avesanii</name>
    <dbReference type="NCBI Taxonomy" id="1798157"/>
    <lineage>
        <taxon>Bacteria</taxon>
        <taxon>Bacillati</taxon>
        <taxon>Actinomycetota</taxon>
        <taxon>Actinomycetes</taxon>
        <taxon>Bifidobacteriales</taxon>
        <taxon>Bifidobacteriaceae</taxon>
        <taxon>Bifidobacterium</taxon>
    </lineage>
</organism>
<evidence type="ECO:0000313" key="1">
    <source>
        <dbReference type="EMBL" id="NEG77905.1"/>
    </source>
</evidence>
<dbReference type="InterPro" id="IPR012467">
    <property type="entry name" value="DUF1684"/>
</dbReference>
<protein>
    <submittedName>
        <fullName evidence="1">DUF1684 domain-containing protein</fullName>
    </submittedName>
</protein>
<name>A0A7K3TFN6_9BIFI</name>
<accession>A0A7K3TFN6</accession>
<dbReference type="Pfam" id="PF07920">
    <property type="entry name" value="DUF1684"/>
    <property type="match status" value="1"/>
</dbReference>
<dbReference type="AlphaFoldDB" id="A0A7K3TFN6"/>
<dbReference type="OrthoDB" id="5493262at2"/>